<evidence type="ECO:0000256" key="14">
    <source>
        <dbReference type="ARBA" id="ARBA00023184"/>
    </source>
</evidence>
<evidence type="ECO:0000256" key="19">
    <source>
        <dbReference type="ARBA" id="ARBA00034123"/>
    </source>
</evidence>
<evidence type="ECO:0000256" key="11">
    <source>
        <dbReference type="ARBA" id="ARBA00022812"/>
    </source>
</evidence>
<reference evidence="22" key="1">
    <citation type="journal article" date="2024" name="Microb. Genom.">
        <title>The hidden RNA viruses in Blattodea (cockroach and termite).</title>
        <authorList>
            <person name="Fan J."/>
            <person name="Jiang S."/>
            <person name="Li W."/>
            <person name="Li J."/>
            <person name="Pang R."/>
            <person name="Wu H."/>
        </authorList>
    </citation>
    <scope>NUCLEOTIDE SEQUENCE</scope>
    <source>
        <strain evidence="22">CN2018</strain>
    </source>
</reference>
<keyword evidence="14" id="KW-1038">Host endoplasmic reticulum</keyword>
<dbReference type="GO" id="GO:0044177">
    <property type="term" value="C:host cell Golgi apparatus"/>
    <property type="evidence" value="ECO:0007669"/>
    <property type="project" value="UniProtKB-SubCell"/>
</dbReference>
<dbReference type="GO" id="GO:0046872">
    <property type="term" value="F:metal ion binding"/>
    <property type="evidence" value="ECO:0007669"/>
    <property type="project" value="UniProtKB-KW"/>
</dbReference>
<accession>A0AAT9JFJ0</accession>
<evidence type="ECO:0000256" key="9">
    <source>
        <dbReference type="ARBA" id="ARBA00022723"/>
    </source>
</evidence>
<name>A0AAT9JFJ0_9VIRU</name>
<keyword evidence="13" id="KW-0946">Virion</keyword>
<sequence length="2096" mass="241067">MMNIIAKGISEEQGLRGVLITSPHTIQNVRRRLVLPDFELDYNPLESSVTFKSVDEISPEDASSITEHIRPGLTFSTEDLRTFSHDFTFRILSNETDKRLDQIFPPLGDGNDDLTPDDSYSDDECLAIFEYTTTRNPRNMKTPYMAKMAKYVDPLIERVAENRDTLAMKVVSYTVIVVSDDKLAVSQHCHLTQDLVDELIARFVFSQRVLARAQESGVVLTDDPISQQRMDLIQKLAAIPFSQEKFYVNGDPGIEYDATKLKHPEISEELAGRYTTVLYSECFAECITKVGYGEKSKATLEAEVENWKKTVLGDRRDQKSVLQLPGTLPISEKTIEDLSTGEGHSACSRLWDETISKIRLGELNLTEYSEEEMLASALGVSTDPDAELYKDMKGSYHRVKLSIDDNDRIELAKVGISGKKYSGFDSVIEYRDEKKKSFHIDVSTTDIEEYMNKEFYEYQLELSESTRGMIHLIKVGIELHGNAKKDYLDDIVTFCKSPDHQWMEMISDIGCELSISLKQGVKKDNFIYKKLRNFNLHMLIKPTRSDSHIFVSFMIPKDQDNIDVVPEGISKAWEDCGSYLCTDFVSFSVSKLVNLVKSDAFSVCMYGQWRRFYKNKPLRKIPNDSDVWKMWRLSQLIHLEDKARTEEIITLFRYISMEKFCQSAMDQTKMLSKMPNILRSRLQVFFCNKLLHEMTLPAYHIQDRNPDAMFGWANIRNPYTGRQIQDPNDLVELFYLGYAKNKDEVSSANTDFQLVKKIIKHEMALYTCNKNYLGFASSPIPVSKEKLDEFTDLREGAFIYEKSEVSEVEALGTHEFSLLPVLAAADNLKVYWASQYGRTWDKKITQLIADRLAAITWEQIATLKASSTFDPEEKIPRGGKVVTKRMKVIIAILKNHDLIKGAPIDSLLDVLNWVDSDGGLRVDIFKKNQHAGLREIYVLEFHSRFLQLFIEEISRAICSTLPMEMMMHPEDKIRRPQEHIISAVKRSENHKFSCNSSNDAATWNQGHYVPKFQTFLMRCLPEEFHPLIERGLVQWVRKRIKLPDGVINLLANDRDINFYGKEEQACLEAYRGKAHQPWMKEESTYMSVASGMMQGILHYTSSAFHAAMLMIRDKLFRRVMKQLGYKVLTTDLVSSDDSSRLVDVFSDDLDLAHRALIYARADQLAITKFSTHFGITMSVKSTMCTSNVLEFNSEFYFKASLARPTIKWAYAALSVLEVESLYERQEVMYNQLTELLEGGAGFYQTHVTQVAQAFLHYRLLGHSINRLWYIYSDELSKCCDPTLGFFLLDNPIAAGLLGMNYNLWVASCASGELNSRLALQLRSGSTTSTSRGSLMNGVQIRFGNRQKIMRLIQEAEEVLPDWRERIEKDPQVLYMFPTRKDEMLVRMMVKLTSPNVTTSLAKGNTISRMMSSSVYTISHHAITLGSAWIESLERERFENKLHRTSLMKLIRNQGIRDDMILTTIEETTLFPLRSMYQETYDILTTLNLDVLVPSPLKKKLRSQIMVFPTSTEAAFPLEKICRWKWFDQYIPTSTRVLNKTWDYFKSLYPWLRDTIDETLLESPFESHISLRNFIARQTTKNRIVHLTGGPVRSKRTAHMVISAITLNQFPSYELEPMVLDTEEQEEFKEKTSPIRNVQRLQSDLAVNITFPYKRQEKTKIVEDILVKKPLAWDGSVIRPAPRIQRLAMIQLAAKIKKNKDPADCEKLFNMIEMTKSSCIGGWVRRQKLIGNEWKGRGIWLGIVGATKARIVMDDSDIVELTVNSIEQARKDKNLLRTLASDLKLRPNLQMFKTSPTGWRWNGIAFSRDLMGVPVIESDLLISSQIFPSDIHLNHEGNSIYLNWRQDRANISVCSYHVLTSDFLWDFANVEGKHPLFKAWAKNQPMEHHQLENLLNTARQSDFSKKLDRDEFISFIKKIMTPSLARFGFSSSVFDFFVPAAEEYEEEIEMNYDIDDIMDQMLTIEGNMDIITAVEAVDETGGGSDEDKVLDENGEEVIDNTIEYGLETGLSLMSSIEYSYAQRKREVHVYSDHKLFNDLMVVWLSRARFRGSRLLSAGLYDKHLEDIAENIQFYVGRQMRPNESHMEEIAEEDEDYF</sequence>
<keyword evidence="22" id="KW-0548">Nucleotidyltransferase</keyword>
<dbReference type="EMBL" id="BK067033">
    <property type="protein sequence ID" value="DBA56479.1"/>
    <property type="molecule type" value="Genomic_RNA"/>
</dbReference>
<dbReference type="GO" id="GO:0044423">
    <property type="term" value="C:virion component"/>
    <property type="evidence" value="ECO:0007669"/>
    <property type="project" value="UniProtKB-KW"/>
</dbReference>
<dbReference type="GO" id="GO:0039694">
    <property type="term" value="P:viral RNA genome replication"/>
    <property type="evidence" value="ECO:0007669"/>
    <property type="project" value="InterPro"/>
</dbReference>
<comment type="subcellular location">
    <subcellularLocation>
        <location evidence="3">Host Golgi apparatus</location>
    </subcellularLocation>
    <subcellularLocation>
        <location evidence="5">Host endoplasmic reticulum-Golgi intermediate compartment</location>
    </subcellularLocation>
    <subcellularLocation>
        <location evidence="4">Virion</location>
    </subcellularLocation>
</comment>
<evidence type="ECO:0000256" key="4">
    <source>
        <dbReference type="ARBA" id="ARBA00004328"/>
    </source>
</evidence>
<organism evidence="22">
    <name type="scientific">Coptotermes formosanus phenuivirus 1</name>
    <dbReference type="NCBI Taxonomy" id="3133454"/>
    <lineage>
        <taxon>Viruses</taxon>
        <taxon>Riboviria</taxon>
        <taxon>Orthornavirae</taxon>
        <taxon>Negarnaviricota</taxon>
        <taxon>Polyploviricotina</taxon>
        <taxon>Bunyaviricetes</taxon>
        <taxon>Hareavirales</taxon>
        <taxon>Phenuiviridae</taxon>
    </lineage>
</organism>
<dbReference type="InterPro" id="IPR029124">
    <property type="entry name" value="L_protein_N"/>
</dbReference>
<evidence type="ECO:0000256" key="6">
    <source>
        <dbReference type="ARBA" id="ARBA00012494"/>
    </source>
</evidence>
<evidence type="ECO:0000256" key="12">
    <source>
        <dbReference type="ARBA" id="ARBA00022842"/>
    </source>
</evidence>
<dbReference type="InterPro" id="IPR007322">
    <property type="entry name" value="RNA_pol_bunyavir"/>
</dbReference>
<dbReference type="InterPro" id="IPR022531">
    <property type="entry name" value="L_PA-C-like"/>
</dbReference>
<keyword evidence="11" id="KW-1040">Host Golgi apparatus</keyword>
<evidence type="ECO:0000256" key="1">
    <source>
        <dbReference type="ARBA" id="ARBA00001936"/>
    </source>
</evidence>
<evidence type="ECO:0000256" key="5">
    <source>
        <dbReference type="ARBA" id="ARBA00004452"/>
    </source>
</evidence>
<proteinExistence type="inferred from homology"/>
<keyword evidence="12" id="KW-0460">Magnesium</keyword>
<dbReference type="InterPro" id="IPR007099">
    <property type="entry name" value="RNA-dir_pol_NSvirus"/>
</dbReference>
<dbReference type="Pfam" id="PF04196">
    <property type="entry name" value="Bunya_RdRp"/>
    <property type="match status" value="2"/>
</dbReference>
<dbReference type="GO" id="GO:0006351">
    <property type="term" value="P:DNA-templated transcription"/>
    <property type="evidence" value="ECO:0007669"/>
    <property type="project" value="InterPro"/>
</dbReference>
<dbReference type="GO" id="GO:0003968">
    <property type="term" value="F:RNA-directed RNA polymerase activity"/>
    <property type="evidence" value="ECO:0007669"/>
    <property type="project" value="UniProtKB-KW"/>
</dbReference>
<keyword evidence="8" id="KW-0808">Transferase</keyword>
<comment type="function">
    <text evidence="20">RNA-dependent RNA polymerase, which is responsible for the replication and transcription of the viral RNA genome using antigenomic RNA as an intermediate. During transcription, synthesizes subgenomic RNAs and assures their capping by a cap-snatching mechanism, which involves the endonuclease activity cleaving the host capped pre-mRNAs. These short capped RNAs are then used as primers for viral transcription. The 3'-end of subgenomic mRNAs molecules are not polyadenylated. During replication, the polymerase binds the 5' and 3' vRNA extremities at distinct sites. In turn, significant conformational changes occur in the polymerase and in vRNA to initiate active RNA synthesis. As a consequence of the use of the same enzyme for both transcription and replication, these mechanisms need to be well coordinated.</text>
</comment>
<evidence type="ECO:0000256" key="18">
    <source>
        <dbReference type="ARBA" id="ARBA00031012"/>
    </source>
</evidence>
<evidence type="ECO:0000256" key="17">
    <source>
        <dbReference type="ARBA" id="ARBA00030436"/>
    </source>
</evidence>
<dbReference type="GO" id="GO:0044172">
    <property type="term" value="C:host cell endoplasmic reticulum-Golgi intermediate compartment"/>
    <property type="evidence" value="ECO:0007669"/>
    <property type="project" value="UniProtKB-SubCell"/>
</dbReference>
<keyword evidence="15" id="KW-0464">Manganese</keyword>
<evidence type="ECO:0000259" key="21">
    <source>
        <dbReference type="PROSITE" id="PS50525"/>
    </source>
</evidence>
<comment type="cofactor">
    <cofactor evidence="1">
        <name>Mn(2+)</name>
        <dbReference type="ChEBI" id="CHEBI:29035"/>
    </cofactor>
</comment>
<evidence type="ECO:0000256" key="16">
    <source>
        <dbReference type="ARBA" id="ARBA00030285"/>
    </source>
</evidence>
<dbReference type="PROSITE" id="PS50525">
    <property type="entry name" value="RDRP_SSRNA_NEG_SEG"/>
    <property type="match status" value="1"/>
</dbReference>
<keyword evidence="10" id="KW-0378">Hydrolase</keyword>
<evidence type="ECO:0000256" key="7">
    <source>
        <dbReference type="ARBA" id="ARBA00018602"/>
    </source>
</evidence>
<evidence type="ECO:0000256" key="3">
    <source>
        <dbReference type="ARBA" id="ARBA00004136"/>
    </source>
</evidence>
<comment type="similarity">
    <text evidence="19">Belongs to the Bunyavirales RNA polymerase family.</text>
</comment>
<dbReference type="Pfam" id="PF12603">
    <property type="entry name" value="L_PA-C-like"/>
    <property type="match status" value="1"/>
</dbReference>
<evidence type="ECO:0000256" key="13">
    <source>
        <dbReference type="ARBA" id="ARBA00022844"/>
    </source>
</evidence>
<keyword evidence="22" id="KW-0696">RNA-directed RNA polymerase</keyword>
<evidence type="ECO:0000256" key="2">
    <source>
        <dbReference type="ARBA" id="ARBA00001946"/>
    </source>
</evidence>
<evidence type="ECO:0000256" key="8">
    <source>
        <dbReference type="ARBA" id="ARBA00022679"/>
    </source>
</evidence>
<evidence type="ECO:0000256" key="15">
    <source>
        <dbReference type="ARBA" id="ARBA00023211"/>
    </source>
</evidence>
<comment type="cofactor">
    <cofactor evidence="2">
        <name>Mg(2+)</name>
        <dbReference type="ChEBI" id="CHEBI:18420"/>
    </cofactor>
</comment>
<evidence type="ECO:0000256" key="20">
    <source>
        <dbReference type="ARBA" id="ARBA00046037"/>
    </source>
</evidence>
<keyword evidence="9" id="KW-0479">Metal-binding</keyword>
<dbReference type="EC" id="2.7.7.48" evidence="6"/>
<dbReference type="Pfam" id="PF15518">
    <property type="entry name" value="L_protein_N"/>
    <property type="match status" value="1"/>
</dbReference>
<dbReference type="GO" id="GO:0016787">
    <property type="term" value="F:hydrolase activity"/>
    <property type="evidence" value="ECO:0007669"/>
    <property type="project" value="UniProtKB-KW"/>
</dbReference>
<feature type="domain" description="RdRp catalytic" evidence="21">
    <location>
        <begin position="983"/>
        <end position="1183"/>
    </location>
</feature>
<evidence type="ECO:0000256" key="10">
    <source>
        <dbReference type="ARBA" id="ARBA00022801"/>
    </source>
</evidence>
<evidence type="ECO:0000313" key="22">
    <source>
        <dbReference type="EMBL" id="DBA56479.1"/>
    </source>
</evidence>
<protein>
    <recommendedName>
        <fullName evidence="7">RNA-directed RNA polymerase L</fullName>
        <ecNumber evidence="6">2.7.7.48</ecNumber>
    </recommendedName>
    <alternativeName>
        <fullName evidence="16">Large structural protein</fullName>
    </alternativeName>
    <alternativeName>
        <fullName evidence="18">Replicase</fullName>
    </alternativeName>
    <alternativeName>
        <fullName evidence="17">Transcriptase</fullName>
    </alternativeName>
</protein>